<evidence type="ECO:0000256" key="1">
    <source>
        <dbReference type="ARBA" id="ARBA00022723"/>
    </source>
</evidence>
<reference evidence="11" key="1">
    <citation type="submission" date="2022-01" db="EMBL/GenBank/DDBJ databases">
        <authorList>
            <person name="King R."/>
        </authorList>
    </citation>
    <scope>NUCLEOTIDE SEQUENCE</scope>
</reference>
<dbReference type="InterPro" id="IPR002999">
    <property type="entry name" value="Tudor"/>
</dbReference>
<dbReference type="Pfam" id="PF00567">
    <property type="entry name" value="TUDOR"/>
    <property type="match status" value="1"/>
</dbReference>
<evidence type="ECO:0000256" key="4">
    <source>
        <dbReference type="ARBA" id="ARBA00022884"/>
    </source>
</evidence>
<feature type="domain" description="Tudor" evidence="9">
    <location>
        <begin position="507"/>
        <end position="563"/>
    </location>
</feature>
<dbReference type="SMART" id="SM00360">
    <property type="entry name" value="RRM"/>
    <property type="match status" value="1"/>
</dbReference>
<dbReference type="Proteomes" id="UP001152798">
    <property type="component" value="Chromosome 1"/>
</dbReference>
<evidence type="ECO:0000256" key="2">
    <source>
        <dbReference type="ARBA" id="ARBA00022771"/>
    </source>
</evidence>
<dbReference type="InterPro" id="IPR012677">
    <property type="entry name" value="Nucleotide-bd_a/b_plait_sf"/>
</dbReference>
<evidence type="ECO:0000259" key="10">
    <source>
        <dbReference type="PROSITE" id="PS50865"/>
    </source>
</evidence>
<dbReference type="InterPro" id="IPR002893">
    <property type="entry name" value="Znf_MYND"/>
</dbReference>
<evidence type="ECO:0000259" key="8">
    <source>
        <dbReference type="PROSITE" id="PS50102"/>
    </source>
</evidence>
<dbReference type="PROSITE" id="PS50102">
    <property type="entry name" value="RRM"/>
    <property type="match status" value="1"/>
</dbReference>
<evidence type="ECO:0000256" key="5">
    <source>
        <dbReference type="PROSITE-ProRule" id="PRU00134"/>
    </source>
</evidence>
<feature type="compositionally biased region" description="Basic and acidic residues" evidence="7">
    <location>
        <begin position="368"/>
        <end position="378"/>
    </location>
</feature>
<evidence type="ECO:0000259" key="9">
    <source>
        <dbReference type="PROSITE" id="PS50304"/>
    </source>
</evidence>
<feature type="compositionally biased region" description="Basic and acidic residues" evidence="7">
    <location>
        <begin position="344"/>
        <end position="361"/>
    </location>
</feature>
<dbReference type="Gene3D" id="3.30.70.330">
    <property type="match status" value="1"/>
</dbReference>
<feature type="compositionally biased region" description="Polar residues" evidence="7">
    <location>
        <begin position="379"/>
        <end position="389"/>
    </location>
</feature>
<dbReference type="PANTHER" id="PTHR22948">
    <property type="entry name" value="TUDOR DOMAIN CONTAINING PROTEIN"/>
    <property type="match status" value="1"/>
</dbReference>
<dbReference type="PANTHER" id="PTHR22948:SF29">
    <property type="entry name" value="FI02030P-RELATED"/>
    <property type="match status" value="1"/>
</dbReference>
<feature type="domain" description="RRM" evidence="8">
    <location>
        <begin position="43"/>
        <end position="121"/>
    </location>
</feature>
<sequence length="617" mass="70072">MAGRGRMSNGFNNYDKDDYQTEMNSQDGGSQMKQNQRRESGQPTLHVANIPQGLDEKGLSNIFAAECSVPVRVYISKNKKGQQSNTYWGFVEYKTVAEAQSAISAVHKKPPYELFVQFSKAYQDSSREKSEKYTGNMGPTRGQGQFPPSKERNNYRTSRSNDESFNEDFVEDNNSYSFSSPVEKNTSSPAEKLTGLPIEKYTHVEITDEMDLHVAAYMSSRAKDLTLNDLSDLCSEIKLALPFKPGQCSYCFRTAIYTCSRCKTWYCSDFCRATHWPQHKDKCSPRSVIFEKDGTLTYKDVSDAFCNEQPVMQKNIGMKSPRDFQGKNYNLDYQNDGFNNYDNGFERNNPRVNEKFSRDNIENGNRSPDNRLGRENHSASDQGNRGYQRNSHRGGAGGGDRRGGGRQFGGRPDRNTHNHRSRNNNESDSYNSVEPFNGPDPDKPQSHKSSNLSQAPIPPNTFTKVTVGAVKRDNEFWAYKLDDYQKQGSMMTELKKCVLEGDHADIRIETGSKCIAPYEGDWYRAEIVQIFRDNVKVVFIDFGNESEVKKCDLKSLPEYIASEPPMAHRFVLANSPDNQKLHEELTFSIKPVMQDKSGRWLVHAEGVNYPPTNGFED</sequence>
<keyword evidence="2 5" id="KW-0863">Zinc-finger</keyword>
<dbReference type="InterPro" id="IPR035979">
    <property type="entry name" value="RBD_domain_sf"/>
</dbReference>
<dbReference type="Pfam" id="PF00076">
    <property type="entry name" value="RRM_1"/>
    <property type="match status" value="1"/>
</dbReference>
<keyword evidence="1" id="KW-0479">Metal-binding</keyword>
<evidence type="ECO:0000256" key="6">
    <source>
        <dbReference type="PROSITE-ProRule" id="PRU00176"/>
    </source>
</evidence>
<feature type="region of interest" description="Disordered" evidence="7">
    <location>
        <begin position="340"/>
        <end position="461"/>
    </location>
</feature>
<dbReference type="SUPFAM" id="SSF63748">
    <property type="entry name" value="Tudor/PWWP/MBT"/>
    <property type="match status" value="1"/>
</dbReference>
<dbReference type="PROSITE" id="PS50304">
    <property type="entry name" value="TUDOR"/>
    <property type="match status" value="1"/>
</dbReference>
<dbReference type="SUPFAM" id="SSF144232">
    <property type="entry name" value="HIT/MYND zinc finger-like"/>
    <property type="match status" value="1"/>
</dbReference>
<protein>
    <submittedName>
        <fullName evidence="11">Uncharacterized protein</fullName>
    </submittedName>
</protein>
<dbReference type="SMART" id="SM00333">
    <property type="entry name" value="TUDOR"/>
    <property type="match status" value="1"/>
</dbReference>
<dbReference type="Gene3D" id="2.30.30.140">
    <property type="match status" value="1"/>
</dbReference>
<keyword evidence="3" id="KW-0862">Zinc</keyword>
<feature type="compositionally biased region" description="Polar residues" evidence="7">
    <location>
        <begin position="447"/>
        <end position="461"/>
    </location>
</feature>
<proteinExistence type="predicted"/>
<feature type="region of interest" description="Disordered" evidence="7">
    <location>
        <begin position="126"/>
        <end position="190"/>
    </location>
</feature>
<feature type="domain" description="MYND-type" evidence="10">
    <location>
        <begin position="248"/>
        <end position="283"/>
    </location>
</feature>
<keyword evidence="4 6" id="KW-0694">RNA-binding</keyword>
<dbReference type="InterPro" id="IPR050621">
    <property type="entry name" value="Tudor_domain_containing"/>
</dbReference>
<gene>
    <name evidence="11" type="ORF">NEZAVI_LOCUS338</name>
</gene>
<dbReference type="GO" id="GO:0008270">
    <property type="term" value="F:zinc ion binding"/>
    <property type="evidence" value="ECO:0007669"/>
    <property type="project" value="UniProtKB-KW"/>
</dbReference>
<organism evidence="11 12">
    <name type="scientific">Nezara viridula</name>
    <name type="common">Southern green stink bug</name>
    <name type="synonym">Cimex viridulus</name>
    <dbReference type="NCBI Taxonomy" id="85310"/>
    <lineage>
        <taxon>Eukaryota</taxon>
        <taxon>Metazoa</taxon>
        <taxon>Ecdysozoa</taxon>
        <taxon>Arthropoda</taxon>
        <taxon>Hexapoda</taxon>
        <taxon>Insecta</taxon>
        <taxon>Pterygota</taxon>
        <taxon>Neoptera</taxon>
        <taxon>Paraneoptera</taxon>
        <taxon>Hemiptera</taxon>
        <taxon>Heteroptera</taxon>
        <taxon>Panheteroptera</taxon>
        <taxon>Pentatomomorpha</taxon>
        <taxon>Pentatomoidea</taxon>
        <taxon>Pentatomidae</taxon>
        <taxon>Pentatominae</taxon>
        <taxon>Nezara</taxon>
    </lineage>
</organism>
<dbReference type="Gene3D" id="6.10.140.2220">
    <property type="match status" value="1"/>
</dbReference>
<evidence type="ECO:0000313" key="12">
    <source>
        <dbReference type="Proteomes" id="UP001152798"/>
    </source>
</evidence>
<name>A0A9P0E5K1_NEZVI</name>
<dbReference type="GO" id="GO:0003723">
    <property type="term" value="F:RNA binding"/>
    <property type="evidence" value="ECO:0007669"/>
    <property type="project" value="UniProtKB-UniRule"/>
</dbReference>
<feature type="compositionally biased region" description="Basic and acidic residues" evidence="7">
    <location>
        <begin position="149"/>
        <end position="162"/>
    </location>
</feature>
<feature type="region of interest" description="Disordered" evidence="7">
    <location>
        <begin position="1"/>
        <end position="42"/>
    </location>
</feature>
<dbReference type="Pfam" id="PF01753">
    <property type="entry name" value="zf-MYND"/>
    <property type="match status" value="1"/>
</dbReference>
<evidence type="ECO:0000256" key="3">
    <source>
        <dbReference type="ARBA" id="ARBA00022833"/>
    </source>
</evidence>
<dbReference type="EMBL" id="OV725077">
    <property type="protein sequence ID" value="CAH1388804.1"/>
    <property type="molecule type" value="Genomic_DNA"/>
</dbReference>
<dbReference type="InterPro" id="IPR000504">
    <property type="entry name" value="RRM_dom"/>
</dbReference>
<dbReference type="CDD" id="cd00590">
    <property type="entry name" value="RRM_SF"/>
    <property type="match status" value="1"/>
</dbReference>
<accession>A0A9P0E5K1</accession>
<evidence type="ECO:0000256" key="7">
    <source>
        <dbReference type="SAM" id="MobiDB-lite"/>
    </source>
</evidence>
<feature type="compositionally biased region" description="Polar residues" evidence="7">
    <location>
        <begin position="21"/>
        <end position="34"/>
    </location>
</feature>
<evidence type="ECO:0000313" key="11">
    <source>
        <dbReference type="EMBL" id="CAH1388804.1"/>
    </source>
</evidence>
<keyword evidence="12" id="KW-1185">Reference proteome</keyword>
<dbReference type="SUPFAM" id="SSF54928">
    <property type="entry name" value="RNA-binding domain, RBD"/>
    <property type="match status" value="1"/>
</dbReference>
<feature type="compositionally biased region" description="Polar residues" evidence="7">
    <location>
        <begin position="172"/>
        <end position="189"/>
    </location>
</feature>
<dbReference type="CDD" id="cd20379">
    <property type="entry name" value="Tudor_dTUD-like"/>
    <property type="match status" value="1"/>
</dbReference>
<dbReference type="PROSITE" id="PS50865">
    <property type="entry name" value="ZF_MYND_2"/>
    <property type="match status" value="1"/>
</dbReference>
<dbReference type="OrthoDB" id="6605890at2759"/>
<dbReference type="AlphaFoldDB" id="A0A9P0E5K1"/>